<keyword evidence="2" id="KW-1185">Reference proteome</keyword>
<proteinExistence type="predicted"/>
<comment type="caution">
    <text evidence="1">The sequence shown here is derived from an EMBL/GenBank/DDBJ whole genome shotgun (WGS) entry which is preliminary data.</text>
</comment>
<reference evidence="1" key="1">
    <citation type="submission" date="2023-04" db="EMBL/GenBank/DDBJ databases">
        <title>Draft Genome sequencing of Naganishia species isolated from polar environments using Oxford Nanopore Technology.</title>
        <authorList>
            <person name="Leo P."/>
            <person name="Venkateswaran K."/>
        </authorList>
    </citation>
    <scope>NUCLEOTIDE SEQUENCE</scope>
    <source>
        <strain evidence="1">DBVPG 5303</strain>
    </source>
</reference>
<gene>
    <name evidence="1" type="ORF">QFC24_005324</name>
</gene>
<dbReference type="EMBL" id="JASBWV010000021">
    <property type="protein sequence ID" value="KAJ9120368.1"/>
    <property type="molecule type" value="Genomic_DNA"/>
</dbReference>
<evidence type="ECO:0000313" key="2">
    <source>
        <dbReference type="Proteomes" id="UP001234202"/>
    </source>
</evidence>
<organism evidence="1 2">
    <name type="scientific">Naganishia onofrii</name>
    <dbReference type="NCBI Taxonomy" id="1851511"/>
    <lineage>
        <taxon>Eukaryota</taxon>
        <taxon>Fungi</taxon>
        <taxon>Dikarya</taxon>
        <taxon>Basidiomycota</taxon>
        <taxon>Agaricomycotina</taxon>
        <taxon>Tremellomycetes</taxon>
        <taxon>Filobasidiales</taxon>
        <taxon>Filobasidiaceae</taxon>
        <taxon>Naganishia</taxon>
    </lineage>
</organism>
<accession>A0ACC2X8L1</accession>
<dbReference type="Proteomes" id="UP001234202">
    <property type="component" value="Unassembled WGS sequence"/>
</dbReference>
<sequence>MSFKPAKKVWKGSRPDASNPDVSGDDLLALFGASPAGVPMVNSFTLAGTSGDDPFLLAAVGQNDKPPVIWLFDTGASDHVCNDRTAFESFGPLDKPQVYHTVSSDIRITEGGTVRMALEGGSQLLLSNVQYYAPAPANLLSWGVLRE</sequence>
<name>A0ACC2X8L1_9TREE</name>
<evidence type="ECO:0000313" key="1">
    <source>
        <dbReference type="EMBL" id="KAJ9120368.1"/>
    </source>
</evidence>
<protein>
    <submittedName>
        <fullName evidence="1">Uncharacterized protein</fullName>
    </submittedName>
</protein>